<dbReference type="Proteomes" id="UP000652681">
    <property type="component" value="Unassembled WGS sequence"/>
</dbReference>
<evidence type="ECO:0000256" key="6">
    <source>
        <dbReference type="ARBA" id="ARBA00031424"/>
    </source>
</evidence>
<dbReference type="InterPro" id="IPR000888">
    <property type="entry name" value="RmlC-like"/>
</dbReference>
<feature type="active site" description="Proton acceptor" evidence="8">
    <location>
        <position position="62"/>
    </location>
</feature>
<dbReference type="PANTHER" id="PTHR21047:SF2">
    <property type="entry name" value="THYMIDINE DIPHOSPHO-4-KETO-RHAMNOSE 3,5-EPIMERASE"/>
    <property type="match status" value="1"/>
</dbReference>
<dbReference type="AlphaFoldDB" id="A0A8J6PHQ4"/>
<dbReference type="Gene3D" id="2.60.120.10">
    <property type="entry name" value="Jelly Rolls"/>
    <property type="match status" value="1"/>
</dbReference>
<proteinExistence type="predicted"/>
<evidence type="ECO:0000256" key="3">
    <source>
        <dbReference type="ARBA" id="ARBA00012098"/>
    </source>
</evidence>
<dbReference type="PANTHER" id="PTHR21047">
    <property type="entry name" value="DTDP-6-DEOXY-D-GLUCOSE-3,5 EPIMERASE"/>
    <property type="match status" value="1"/>
</dbReference>
<dbReference type="EC" id="5.1.3.13" evidence="3"/>
<dbReference type="InterPro" id="IPR011051">
    <property type="entry name" value="RmlC_Cupin_sf"/>
</dbReference>
<evidence type="ECO:0000313" key="11">
    <source>
        <dbReference type="Proteomes" id="UP000652681"/>
    </source>
</evidence>
<dbReference type="RefSeq" id="WP_163490768.1">
    <property type="nucleotide sequence ID" value="NZ_JACVEL010000002.1"/>
</dbReference>
<evidence type="ECO:0000256" key="9">
    <source>
        <dbReference type="PIRSR" id="PIRSR600888-3"/>
    </source>
</evidence>
<protein>
    <recommendedName>
        <fullName evidence="4">dTDP-4-dehydrorhamnose 3,5-epimerase</fullName>
        <ecNumber evidence="3">5.1.3.13</ecNumber>
    </recommendedName>
    <alternativeName>
        <fullName evidence="6">Thymidine diphospho-4-keto-rhamnose 3,5-epimerase</fullName>
    </alternativeName>
    <alternativeName>
        <fullName evidence="5">dTDP-4-keto-6-deoxyglucose 3,5-epimerase</fullName>
    </alternativeName>
    <alternativeName>
        <fullName evidence="7">dTDP-6-deoxy-D-xylo-4-hexulose 3,5-epimerase</fullName>
    </alternativeName>
</protein>
<feature type="site" description="Participates in a stacking interaction with the thymidine ring of dTDP-4-oxo-6-deoxyglucose" evidence="9">
    <location>
        <position position="138"/>
    </location>
</feature>
<evidence type="ECO:0000313" key="10">
    <source>
        <dbReference type="EMBL" id="MBC9811796.1"/>
    </source>
</evidence>
<feature type="active site" description="Proton donor" evidence="8">
    <location>
        <position position="132"/>
    </location>
</feature>
<dbReference type="GO" id="GO:0000271">
    <property type="term" value="P:polysaccharide biosynthetic process"/>
    <property type="evidence" value="ECO:0007669"/>
    <property type="project" value="TreeGrafter"/>
</dbReference>
<comment type="catalytic activity">
    <reaction evidence="1">
        <text>dTDP-4-dehydro-6-deoxy-alpha-D-glucose = dTDP-4-dehydro-beta-L-rhamnose</text>
        <dbReference type="Rhea" id="RHEA:16969"/>
        <dbReference type="ChEBI" id="CHEBI:57649"/>
        <dbReference type="ChEBI" id="CHEBI:62830"/>
        <dbReference type="EC" id="5.1.3.13"/>
    </reaction>
</comment>
<organism evidence="10 11">
    <name type="scientific">Taishania pollutisoli</name>
    <dbReference type="NCBI Taxonomy" id="2766479"/>
    <lineage>
        <taxon>Bacteria</taxon>
        <taxon>Pseudomonadati</taxon>
        <taxon>Bacteroidota</taxon>
        <taxon>Flavobacteriia</taxon>
        <taxon>Flavobacteriales</taxon>
        <taxon>Crocinitomicaceae</taxon>
        <taxon>Taishania</taxon>
    </lineage>
</organism>
<evidence type="ECO:0000256" key="8">
    <source>
        <dbReference type="PIRSR" id="PIRSR600888-1"/>
    </source>
</evidence>
<dbReference type="CDD" id="cd00438">
    <property type="entry name" value="cupin_RmlC"/>
    <property type="match status" value="1"/>
</dbReference>
<evidence type="ECO:0000256" key="2">
    <source>
        <dbReference type="ARBA" id="ARBA00001997"/>
    </source>
</evidence>
<accession>A0A8J6PHQ4</accession>
<evidence type="ECO:0000256" key="7">
    <source>
        <dbReference type="ARBA" id="ARBA00033311"/>
    </source>
</evidence>
<keyword evidence="11" id="KW-1185">Reference proteome</keyword>
<evidence type="ECO:0000256" key="4">
    <source>
        <dbReference type="ARBA" id="ARBA00019595"/>
    </source>
</evidence>
<comment type="function">
    <text evidence="2">Catalyzes the epimerization of the C3' and C5'positions of dTDP-6-deoxy-D-xylo-4-hexulose, forming dTDP-6-deoxy-L-lyxo-4-hexulose.</text>
</comment>
<dbReference type="InterPro" id="IPR014710">
    <property type="entry name" value="RmlC-like_jellyroll"/>
</dbReference>
<dbReference type="SUPFAM" id="SSF51182">
    <property type="entry name" value="RmlC-like cupins"/>
    <property type="match status" value="1"/>
</dbReference>
<reference evidence="10" key="1">
    <citation type="submission" date="2020-09" db="EMBL/GenBank/DDBJ databases">
        <title>Taishania pollutisoli gen. nov., sp. nov., Isolated from Tetrabromobisphenol A-Contaminated Soil.</title>
        <authorList>
            <person name="Chen Q."/>
        </authorList>
    </citation>
    <scope>NUCLEOTIDE SEQUENCE</scope>
    <source>
        <strain evidence="10">CZZ-1</strain>
    </source>
</reference>
<sequence>MKFTKTDIPGCFLIELSAFRDERGWFSRLFCQDTFLKEGIDFQVRQINQSMNKERHTFRGMHMQRPPFSEGKIVRCVSGAVQDFVLDLRLGSPTLLKTSSFHLSENDEKLLYIPKGIAHGFLTLEESSSLTYLHDTNYVPEAEFGVRFDDPAIDLILPYAIRNISEKDVSYPLLSDFKGFKI</sequence>
<dbReference type="GO" id="GO:0005829">
    <property type="term" value="C:cytosol"/>
    <property type="evidence" value="ECO:0007669"/>
    <property type="project" value="TreeGrafter"/>
</dbReference>
<evidence type="ECO:0000256" key="5">
    <source>
        <dbReference type="ARBA" id="ARBA00029758"/>
    </source>
</evidence>
<dbReference type="EMBL" id="JACVEL010000002">
    <property type="protein sequence ID" value="MBC9811796.1"/>
    <property type="molecule type" value="Genomic_DNA"/>
</dbReference>
<evidence type="ECO:0000256" key="1">
    <source>
        <dbReference type="ARBA" id="ARBA00001298"/>
    </source>
</evidence>
<dbReference type="Pfam" id="PF00908">
    <property type="entry name" value="dTDP_sugar_isom"/>
    <property type="match status" value="1"/>
</dbReference>
<comment type="caution">
    <text evidence="10">The sequence shown here is derived from an EMBL/GenBank/DDBJ whole genome shotgun (WGS) entry which is preliminary data.</text>
</comment>
<dbReference type="GO" id="GO:0019305">
    <property type="term" value="P:dTDP-rhamnose biosynthetic process"/>
    <property type="evidence" value="ECO:0007669"/>
    <property type="project" value="TreeGrafter"/>
</dbReference>
<dbReference type="GO" id="GO:0008830">
    <property type="term" value="F:dTDP-4-dehydrorhamnose 3,5-epimerase activity"/>
    <property type="evidence" value="ECO:0007669"/>
    <property type="project" value="UniProtKB-EC"/>
</dbReference>
<name>A0A8J6PHQ4_9FLAO</name>
<gene>
    <name evidence="10" type="ORF">H9Y05_04830</name>
</gene>